<keyword evidence="1" id="KW-1133">Transmembrane helix</keyword>
<proteinExistence type="predicted"/>
<keyword evidence="1" id="KW-0472">Membrane</keyword>
<dbReference type="KEGG" id="pms:KNP414_02231"/>
<dbReference type="EMBL" id="CP002869">
    <property type="protein sequence ID" value="AEI40792.1"/>
    <property type="molecule type" value="Genomic_DNA"/>
</dbReference>
<dbReference type="PATRIC" id="fig|1036673.3.peg.2003"/>
<protein>
    <submittedName>
        <fullName evidence="2">Uncharacterized protein</fullName>
    </submittedName>
</protein>
<accession>F8F562</accession>
<reference evidence="2 3" key="2">
    <citation type="journal article" date="2013" name="Genome Announc.">
        <title>Genome Sequence of Growth-Improving Paenibacillus mucilaginosus Strain KNP414.</title>
        <authorList>
            <person name="Lu J.J."/>
            <person name="Wang J.F."/>
            <person name="Hu X.F."/>
        </authorList>
    </citation>
    <scope>NUCLEOTIDE SEQUENCE [LARGE SCALE GENOMIC DNA]</scope>
    <source>
        <strain evidence="2 3">KNP414</strain>
    </source>
</reference>
<organism evidence="2 3">
    <name type="scientific">Paenibacillus mucilaginosus (strain KNP414)</name>
    <dbReference type="NCBI Taxonomy" id="1036673"/>
    <lineage>
        <taxon>Bacteria</taxon>
        <taxon>Bacillati</taxon>
        <taxon>Bacillota</taxon>
        <taxon>Bacilli</taxon>
        <taxon>Bacillales</taxon>
        <taxon>Paenibacillaceae</taxon>
        <taxon>Paenibacillus</taxon>
    </lineage>
</organism>
<name>F8F562_PAEMK</name>
<reference evidence="3" key="1">
    <citation type="submission" date="2011-06" db="EMBL/GenBank/DDBJ databases">
        <title>Complete genome sequence of Paenibacillus mucilaginosus KNP414.</title>
        <authorList>
            <person name="Wang J."/>
            <person name="Hu S."/>
            <person name="Hu X."/>
            <person name="Zhang B."/>
            <person name="Dong D."/>
            <person name="Zhang S."/>
            <person name="Zhao K."/>
            <person name="Wu D."/>
        </authorList>
    </citation>
    <scope>NUCLEOTIDE SEQUENCE [LARGE SCALE GENOMIC DNA]</scope>
    <source>
        <strain evidence="3">KNP414</strain>
    </source>
</reference>
<evidence type="ECO:0000313" key="2">
    <source>
        <dbReference type="EMBL" id="AEI40792.1"/>
    </source>
</evidence>
<sequence>MGKSGKSKHLISSLSSVTRFHLTKIVSVGMVIILFFQLYELGFTTCRPTVLAALLTNSQC</sequence>
<evidence type="ECO:0000313" key="3">
    <source>
        <dbReference type="Proteomes" id="UP000006620"/>
    </source>
</evidence>
<dbReference type="AlphaFoldDB" id="F8F562"/>
<dbReference type="HOGENOM" id="CLU_2937257_0_0_9"/>
<keyword evidence="1" id="KW-0812">Transmembrane</keyword>
<gene>
    <name evidence="2" type="ordered locus">KNP414_02231</name>
</gene>
<feature type="transmembrane region" description="Helical" evidence="1">
    <location>
        <begin position="21"/>
        <end position="39"/>
    </location>
</feature>
<evidence type="ECO:0000256" key="1">
    <source>
        <dbReference type="SAM" id="Phobius"/>
    </source>
</evidence>
<dbReference type="Proteomes" id="UP000006620">
    <property type="component" value="Chromosome"/>
</dbReference>